<dbReference type="Gene3D" id="3.40.50.1100">
    <property type="match status" value="2"/>
</dbReference>
<evidence type="ECO:0000256" key="5">
    <source>
        <dbReference type="PIRSR" id="PIRSR006278-2"/>
    </source>
</evidence>
<dbReference type="EMBL" id="CP036532">
    <property type="protein sequence ID" value="QBK31997.1"/>
    <property type="molecule type" value="Genomic_DNA"/>
</dbReference>
<name>A0A4P6V3B4_9HYPH</name>
<organism evidence="7 8">
    <name type="scientific">Roseitalea porphyridii</name>
    <dbReference type="NCBI Taxonomy" id="1852022"/>
    <lineage>
        <taxon>Bacteria</taxon>
        <taxon>Pseudomonadati</taxon>
        <taxon>Pseudomonadota</taxon>
        <taxon>Alphaproteobacteria</taxon>
        <taxon>Hyphomicrobiales</taxon>
        <taxon>Ahrensiaceae</taxon>
        <taxon>Roseitalea</taxon>
    </lineage>
</organism>
<dbReference type="PANTHER" id="PTHR43780:SF2">
    <property type="entry name" value="1-AMINOCYCLOPROPANE-1-CARBOXYLATE DEAMINASE-RELATED"/>
    <property type="match status" value="1"/>
</dbReference>
<dbReference type="PIRSF" id="PIRSF006278">
    <property type="entry name" value="ACCD_DCysDesulf"/>
    <property type="match status" value="1"/>
</dbReference>
<keyword evidence="3 5" id="KW-0663">Pyridoxal phosphate</keyword>
<comment type="similarity">
    <text evidence="2">Belongs to the ACC deaminase/D-cysteine desulfhydrase family.</text>
</comment>
<reference evidence="7 8" key="1">
    <citation type="journal article" date="2017" name="Int. J. Syst. Evol. Microbiol.">
        <title>Roseitalea porphyridii gen. nov., sp. nov., isolated from a red alga, and reclassification of Hoeflea suaedae Chung et al. 2013 as Pseudohoeflea suaedae gen. nov., comb. nov.</title>
        <authorList>
            <person name="Hyeon J.W."/>
            <person name="Jeong S.E."/>
            <person name="Baek K."/>
            <person name="Jeon C.O."/>
        </authorList>
    </citation>
    <scope>NUCLEOTIDE SEQUENCE [LARGE SCALE GENOMIC DNA]</scope>
    <source>
        <strain evidence="7 8">MA7-20</strain>
    </source>
</reference>
<evidence type="ECO:0000313" key="8">
    <source>
        <dbReference type="Proteomes" id="UP000293719"/>
    </source>
</evidence>
<dbReference type="PANTHER" id="PTHR43780">
    <property type="entry name" value="1-AMINOCYCLOPROPANE-1-CARBOXYLATE DEAMINASE-RELATED"/>
    <property type="match status" value="1"/>
</dbReference>
<gene>
    <name evidence="7" type="ORF">E0E05_16215</name>
</gene>
<dbReference type="InterPro" id="IPR027278">
    <property type="entry name" value="ACCD_DCysDesulf"/>
</dbReference>
<evidence type="ECO:0000256" key="1">
    <source>
        <dbReference type="ARBA" id="ARBA00001933"/>
    </source>
</evidence>
<evidence type="ECO:0000259" key="6">
    <source>
        <dbReference type="Pfam" id="PF00291"/>
    </source>
</evidence>
<keyword evidence="8" id="KW-1185">Reference proteome</keyword>
<dbReference type="Proteomes" id="UP000293719">
    <property type="component" value="Chromosome"/>
</dbReference>
<comment type="cofactor">
    <cofactor evidence="1">
        <name>pyridoxal 5'-phosphate</name>
        <dbReference type="ChEBI" id="CHEBI:597326"/>
    </cofactor>
</comment>
<evidence type="ECO:0000256" key="4">
    <source>
        <dbReference type="PIRSR" id="PIRSR006278-1"/>
    </source>
</evidence>
<dbReference type="InterPro" id="IPR001926">
    <property type="entry name" value="TrpB-like_PALP"/>
</dbReference>
<sequence>MTPPEPQANMEPDMRATVVDALTGLDRVNLARLPTPIEAVPRLAGRIGVRRLWIKREDMSGYALGGNKLRQIDFIVAEALKKGAATLVATAGSQSNFCRSLAGAAARLGLGCHLHLRAKTGTKMVGNLLLDELFGATITFTDRTDPWDPAIAAELADIARRYEGRNTRPEIVQLTGVSASLGVAGWASAAPELAADFRTISETPDHMIVTSGSGLTLAGLALGFARSGLKTRLVGISAQQPADRLRQWIVETANQAASDLDWDCRLRSTDFDIVDSTIGPGYGLPSAQSLEMVRLAGRTEGLVLDPIYTGKGLAGLCNAVRSGVVDKSASVVFLHSGGAPGLFMHASAFGSHAA</sequence>
<feature type="active site" description="Nucleophile" evidence="4">
    <location>
        <position position="95"/>
    </location>
</feature>
<evidence type="ECO:0000256" key="3">
    <source>
        <dbReference type="ARBA" id="ARBA00022898"/>
    </source>
</evidence>
<dbReference type="KEGG" id="rpod:E0E05_16215"/>
<evidence type="ECO:0000313" key="7">
    <source>
        <dbReference type="EMBL" id="QBK31997.1"/>
    </source>
</evidence>
<proteinExistence type="inferred from homology"/>
<protein>
    <submittedName>
        <fullName evidence="7">Pyridoxal-phosphate dependent enzyme</fullName>
    </submittedName>
</protein>
<dbReference type="GO" id="GO:0019148">
    <property type="term" value="F:D-cysteine desulfhydrase activity"/>
    <property type="evidence" value="ECO:0007669"/>
    <property type="project" value="TreeGrafter"/>
</dbReference>
<feature type="domain" description="Tryptophan synthase beta chain-like PALP" evidence="6">
    <location>
        <begin position="30"/>
        <end position="337"/>
    </location>
</feature>
<dbReference type="Pfam" id="PF00291">
    <property type="entry name" value="PALP"/>
    <property type="match status" value="1"/>
</dbReference>
<dbReference type="InterPro" id="IPR036052">
    <property type="entry name" value="TrpB-like_PALP_sf"/>
</dbReference>
<accession>A0A4P6V3B4</accession>
<dbReference type="AlphaFoldDB" id="A0A4P6V3B4"/>
<dbReference type="SUPFAM" id="SSF53686">
    <property type="entry name" value="Tryptophan synthase beta subunit-like PLP-dependent enzymes"/>
    <property type="match status" value="1"/>
</dbReference>
<evidence type="ECO:0000256" key="2">
    <source>
        <dbReference type="ARBA" id="ARBA00008639"/>
    </source>
</evidence>
<feature type="modified residue" description="N6-(pyridoxal phosphate)lysine" evidence="5">
    <location>
        <position position="68"/>
    </location>
</feature>